<accession>A0AAD4N993</accession>
<evidence type="ECO:0000256" key="4">
    <source>
        <dbReference type="ARBA" id="ARBA00022737"/>
    </source>
</evidence>
<feature type="transmembrane region" description="Helical" evidence="11">
    <location>
        <begin position="324"/>
        <end position="349"/>
    </location>
</feature>
<comment type="caution">
    <text evidence="13">The sequence shown here is derived from an EMBL/GenBank/DDBJ whole genome shotgun (WGS) entry which is preliminary data.</text>
</comment>
<dbReference type="InterPro" id="IPR000644">
    <property type="entry name" value="CBS_dom"/>
</dbReference>
<dbReference type="Gene3D" id="1.10.3080.10">
    <property type="entry name" value="Clc chloride channel"/>
    <property type="match status" value="1"/>
</dbReference>
<dbReference type="PANTHER" id="PTHR11689:SF136">
    <property type="entry name" value="H(+)_CL(-) EXCHANGE TRANSPORTER 7"/>
    <property type="match status" value="1"/>
</dbReference>
<keyword evidence="4" id="KW-0677">Repeat</keyword>
<keyword evidence="14" id="KW-1185">Reference proteome</keyword>
<dbReference type="InterPro" id="IPR051280">
    <property type="entry name" value="Cl-channel/antiporter"/>
</dbReference>
<protein>
    <recommendedName>
        <fullName evidence="11">Chloride channel protein</fullName>
    </recommendedName>
</protein>
<evidence type="ECO:0000256" key="2">
    <source>
        <dbReference type="ARBA" id="ARBA00022448"/>
    </source>
</evidence>
<evidence type="ECO:0000256" key="11">
    <source>
        <dbReference type="RuleBase" id="RU361221"/>
    </source>
</evidence>
<keyword evidence="3 11" id="KW-0812">Transmembrane</keyword>
<evidence type="ECO:0000313" key="13">
    <source>
        <dbReference type="EMBL" id="KAI1723541.1"/>
    </source>
</evidence>
<dbReference type="PANTHER" id="PTHR11689">
    <property type="entry name" value="CHLORIDE CHANNEL PROTEIN CLC FAMILY MEMBER"/>
    <property type="match status" value="1"/>
</dbReference>
<evidence type="ECO:0000256" key="6">
    <source>
        <dbReference type="ARBA" id="ARBA00023065"/>
    </source>
</evidence>
<keyword evidence="6 11" id="KW-0406">Ion transport</keyword>
<comment type="subcellular location">
    <subcellularLocation>
        <location evidence="1 11">Membrane</location>
        <topology evidence="1 11">Multi-pass membrane protein</topology>
    </subcellularLocation>
</comment>
<dbReference type="AlphaFoldDB" id="A0AAD4N993"/>
<name>A0AAD4N993_9BILA</name>
<dbReference type="GO" id="GO:0005254">
    <property type="term" value="F:chloride channel activity"/>
    <property type="evidence" value="ECO:0007669"/>
    <property type="project" value="UniProtKB-UniRule"/>
</dbReference>
<proteinExistence type="inferred from homology"/>
<comment type="similarity">
    <text evidence="11">Belongs to the chloride channel (TC 2.A.49) family.</text>
</comment>
<evidence type="ECO:0000256" key="8">
    <source>
        <dbReference type="ARBA" id="ARBA00023136"/>
    </source>
</evidence>
<evidence type="ECO:0000259" key="12">
    <source>
        <dbReference type="PROSITE" id="PS51371"/>
    </source>
</evidence>
<feature type="transmembrane region" description="Helical" evidence="11">
    <location>
        <begin position="577"/>
        <end position="594"/>
    </location>
</feature>
<dbReference type="PROSITE" id="PS51371">
    <property type="entry name" value="CBS"/>
    <property type="match status" value="2"/>
</dbReference>
<dbReference type="Pfam" id="PF21203">
    <property type="entry name" value="ECM10"/>
    <property type="match status" value="1"/>
</dbReference>
<keyword evidence="9 11" id="KW-0868">Chloride</keyword>
<organism evidence="13 14">
    <name type="scientific">Ditylenchus destructor</name>
    <dbReference type="NCBI Taxonomy" id="166010"/>
    <lineage>
        <taxon>Eukaryota</taxon>
        <taxon>Metazoa</taxon>
        <taxon>Ecdysozoa</taxon>
        <taxon>Nematoda</taxon>
        <taxon>Chromadorea</taxon>
        <taxon>Rhabditida</taxon>
        <taxon>Tylenchina</taxon>
        <taxon>Tylenchomorpha</taxon>
        <taxon>Sphaerularioidea</taxon>
        <taxon>Anguinidae</taxon>
        <taxon>Anguininae</taxon>
        <taxon>Ditylenchus</taxon>
    </lineage>
</organism>
<dbReference type="InterPro" id="IPR001807">
    <property type="entry name" value="ClC"/>
</dbReference>
<evidence type="ECO:0000256" key="5">
    <source>
        <dbReference type="ARBA" id="ARBA00022989"/>
    </source>
</evidence>
<feature type="transmembrane region" description="Helical" evidence="11">
    <location>
        <begin position="548"/>
        <end position="571"/>
    </location>
</feature>
<feature type="transmembrane region" description="Helical" evidence="11">
    <location>
        <begin position="121"/>
        <end position="144"/>
    </location>
</feature>
<dbReference type="SUPFAM" id="SSF81340">
    <property type="entry name" value="Clc chloride channel"/>
    <property type="match status" value="1"/>
</dbReference>
<evidence type="ECO:0000256" key="3">
    <source>
        <dbReference type="ARBA" id="ARBA00022692"/>
    </source>
</evidence>
<evidence type="ECO:0000313" key="14">
    <source>
        <dbReference type="Proteomes" id="UP001201812"/>
    </source>
</evidence>
<dbReference type="Pfam" id="PF00571">
    <property type="entry name" value="CBS"/>
    <property type="match status" value="1"/>
</dbReference>
<dbReference type="PRINTS" id="PR00762">
    <property type="entry name" value="CLCHANNEL"/>
</dbReference>
<feature type="domain" description="CBS" evidence="12">
    <location>
        <begin position="631"/>
        <end position="700"/>
    </location>
</feature>
<feature type="transmembrane region" description="Helical" evidence="11">
    <location>
        <begin position="1014"/>
        <end position="1032"/>
    </location>
</feature>
<keyword evidence="8 11" id="KW-0472">Membrane</keyword>
<dbReference type="Proteomes" id="UP001201812">
    <property type="component" value="Unassembled WGS sequence"/>
</dbReference>
<keyword evidence="5 11" id="KW-1133">Transmembrane helix</keyword>
<keyword evidence="7 10" id="KW-0129">CBS domain</keyword>
<evidence type="ECO:0000256" key="7">
    <source>
        <dbReference type="ARBA" id="ARBA00023122"/>
    </source>
</evidence>
<sequence length="1041" mass="116881">MRRTHIAPSSYDRKPLLRDSRGRVISHNSLDPNEDPVIGLERVSSLTNLQNAQRRWERERRRRLMREADESQTAMNRLDGDTISEKFESLDYEIVENELYRAAETDKEHQQNLFRLSVDRWVVCFLIGVCTAVVASIIDVLVYYSSQLKFHIIITTLVNVCEHRKEADAACYCFVLLFWALYNCLLVGIASILVLCVSPVAAGSGIPQIKCFLNGVQIPGVVRLKTLFAKALGVACSVGGGLAAGKEGPMIHSGAVVAAGISQGRCITFPFDLHIFQYFRNDREKRDFISAGAAAGVSAAFAAPIGGVLFSLEEGASFWNQSLTWRMVFTAMISTFTLNCFLSIFYGRAGYLSWDGLANFGVFDNKASYALWELPFFMIIGILGGLLGALFNALNMKLSVFRRNYVKTKRQKFLECLLVAAASAFTGYLTLMFVDDCKSIGIDPEHTDAKKLWCPKGKYSAIATLLFQNPEESVKSLFHSPINSFRPLTLFIFAVEYYFLTLWTYGLAVPSGIFIPSLLTGAAWGRLFGVGVQYFFPHMTNIDPGKYALAGAAAQLGGIVRMTISLTAIIVEATKDITFGLPIMLVLMIAKWVGDIFNEGLYDSHISLAEIPILGWHAPKLSRNILGKNVMRKDVVALEPIECVGRIVEILRSTNHHGFPVVDRIDTPSTDLQYPDYGHLKGLILRSQLIVLLKKKHFTLDYEGRHPASGSQPVSLSDFRENYPRYEVPIAELGISREDEKCWVNFKPFLHISPHRVPCNASLDSIFRLFRGLGLRFLFVVNDENKLRGMITRKDIARFKERRVKKKYLVHENMHTIAFLILWIMPAVFGWNTEWPPQVLEYQTTDVSYKPLGTLQFTRMADGNYTAKFYPHSKETAKQLKSELQSVALTGLKSAERQTAYRIKSGNLQTSNDPCLFLHSGLAHEIALTIDQERQHILSMTLFPGNIYDLDSNSDDSCKLPIAENATLEVAVRISPHTELPGPDTASYLLKLEDEKKARQHGATQDNRSFLAKYWMYIVPVVIFMVVSNAFSMDQQQPAAE</sequence>
<dbReference type="SMART" id="SM00116">
    <property type="entry name" value="CBS"/>
    <property type="match status" value="2"/>
</dbReference>
<feature type="domain" description="CBS" evidence="12">
    <location>
        <begin position="749"/>
        <end position="806"/>
    </location>
</feature>
<dbReference type="CDD" id="cd22209">
    <property type="entry name" value="EMC10"/>
    <property type="match status" value="1"/>
</dbReference>
<evidence type="ECO:0000256" key="1">
    <source>
        <dbReference type="ARBA" id="ARBA00004141"/>
    </source>
</evidence>
<feature type="transmembrane region" description="Helical" evidence="11">
    <location>
        <begin position="185"/>
        <end position="206"/>
    </location>
</feature>
<reference evidence="13" key="1">
    <citation type="submission" date="2022-01" db="EMBL/GenBank/DDBJ databases">
        <title>Genome Sequence Resource for Two Populations of Ditylenchus destructor, the Migratory Endoparasitic Phytonematode.</title>
        <authorList>
            <person name="Zhang H."/>
            <person name="Lin R."/>
            <person name="Xie B."/>
        </authorList>
    </citation>
    <scope>NUCLEOTIDE SEQUENCE</scope>
    <source>
        <strain evidence="13">BazhouSP</strain>
    </source>
</reference>
<dbReference type="Pfam" id="PF00654">
    <property type="entry name" value="Voltage_CLC"/>
    <property type="match status" value="1"/>
</dbReference>
<dbReference type="GO" id="GO:0005765">
    <property type="term" value="C:lysosomal membrane"/>
    <property type="evidence" value="ECO:0007669"/>
    <property type="project" value="TreeGrafter"/>
</dbReference>
<evidence type="ECO:0000256" key="10">
    <source>
        <dbReference type="PROSITE-ProRule" id="PRU00703"/>
    </source>
</evidence>
<dbReference type="InterPro" id="IPR046342">
    <property type="entry name" value="CBS_dom_sf"/>
</dbReference>
<feature type="transmembrane region" description="Helical" evidence="11">
    <location>
        <begin position="413"/>
        <end position="434"/>
    </location>
</feature>
<dbReference type="InterPro" id="IPR014743">
    <property type="entry name" value="Cl-channel_core"/>
</dbReference>
<feature type="transmembrane region" description="Helical" evidence="11">
    <location>
        <begin position="369"/>
        <end position="392"/>
    </location>
</feature>
<gene>
    <name evidence="13" type="ORF">DdX_03702</name>
</gene>
<dbReference type="CDD" id="cd04591">
    <property type="entry name" value="CBS_pair_voltage-gated_CLC_euk_bac"/>
    <property type="match status" value="1"/>
</dbReference>
<dbReference type="EMBL" id="JAKKPZ010000003">
    <property type="protein sequence ID" value="KAI1723541.1"/>
    <property type="molecule type" value="Genomic_DNA"/>
</dbReference>
<feature type="transmembrane region" description="Helical" evidence="11">
    <location>
        <begin position="513"/>
        <end position="536"/>
    </location>
</feature>
<keyword evidence="2 11" id="KW-0813">Transport</keyword>
<feature type="transmembrane region" description="Helical" evidence="11">
    <location>
        <begin position="288"/>
        <end position="312"/>
    </location>
</feature>
<feature type="transmembrane region" description="Helical" evidence="11">
    <location>
        <begin position="227"/>
        <end position="245"/>
    </location>
</feature>
<evidence type="ECO:0000256" key="9">
    <source>
        <dbReference type="ARBA" id="ARBA00023214"/>
    </source>
</evidence>
<dbReference type="SUPFAM" id="SSF54631">
    <property type="entry name" value="CBS-domain pair"/>
    <property type="match status" value="1"/>
</dbReference>
<dbReference type="Gene3D" id="3.10.580.10">
    <property type="entry name" value="CBS-domain"/>
    <property type="match status" value="1"/>
</dbReference>